<reference evidence="3" key="1">
    <citation type="journal article" date="2019" name="Sci. Rep.">
        <title>Draft genome of Tanacetum cinerariifolium, the natural source of mosquito coil.</title>
        <authorList>
            <person name="Yamashiro T."/>
            <person name="Shiraishi A."/>
            <person name="Satake H."/>
            <person name="Nakayama K."/>
        </authorList>
    </citation>
    <scope>NUCLEOTIDE SEQUENCE</scope>
</reference>
<feature type="region of interest" description="Disordered" evidence="1">
    <location>
        <begin position="265"/>
        <end position="304"/>
    </location>
</feature>
<feature type="region of interest" description="Disordered" evidence="1">
    <location>
        <begin position="985"/>
        <end position="1016"/>
    </location>
</feature>
<evidence type="ECO:0000259" key="2">
    <source>
        <dbReference type="SMART" id="SM00343"/>
    </source>
</evidence>
<feature type="compositionally biased region" description="Polar residues" evidence="1">
    <location>
        <begin position="987"/>
        <end position="1016"/>
    </location>
</feature>
<protein>
    <recommendedName>
        <fullName evidence="2">CCHC-type domain-containing protein</fullName>
    </recommendedName>
</protein>
<dbReference type="SMART" id="SM00343">
    <property type="entry name" value="ZnF_C2HC"/>
    <property type="match status" value="2"/>
</dbReference>
<dbReference type="Pfam" id="PF07727">
    <property type="entry name" value="RVT_2"/>
    <property type="match status" value="1"/>
</dbReference>
<dbReference type="InterPro" id="IPR001878">
    <property type="entry name" value="Znf_CCHC"/>
</dbReference>
<evidence type="ECO:0000313" key="3">
    <source>
        <dbReference type="EMBL" id="GEU57621.1"/>
    </source>
</evidence>
<proteinExistence type="predicted"/>
<dbReference type="InterPro" id="IPR036875">
    <property type="entry name" value="Znf_CCHC_sf"/>
</dbReference>
<comment type="caution">
    <text evidence="3">The sequence shown here is derived from an EMBL/GenBank/DDBJ whole genome shotgun (WGS) entry which is preliminary data.</text>
</comment>
<dbReference type="Pfam" id="PF25597">
    <property type="entry name" value="SH3_retrovirus"/>
    <property type="match status" value="1"/>
</dbReference>
<dbReference type="GO" id="GO:0008270">
    <property type="term" value="F:zinc ion binding"/>
    <property type="evidence" value="ECO:0007669"/>
    <property type="project" value="InterPro"/>
</dbReference>
<accession>A0A6L2L709</accession>
<dbReference type="EMBL" id="BKCJ010003861">
    <property type="protein sequence ID" value="GEU57621.1"/>
    <property type="molecule type" value="Genomic_DNA"/>
</dbReference>
<dbReference type="Gene3D" id="4.10.60.10">
    <property type="entry name" value="Zinc finger, CCHC-type"/>
    <property type="match status" value="1"/>
</dbReference>
<dbReference type="PANTHER" id="PTHR11439:SF509">
    <property type="entry name" value="RNA-DIRECTED DNA POLYMERASE"/>
    <property type="match status" value="1"/>
</dbReference>
<feature type="compositionally biased region" description="Polar residues" evidence="1">
    <location>
        <begin position="293"/>
        <end position="304"/>
    </location>
</feature>
<dbReference type="InterPro" id="IPR057670">
    <property type="entry name" value="SH3_retrovirus"/>
</dbReference>
<feature type="domain" description="CCHC-type" evidence="2">
    <location>
        <begin position="315"/>
        <end position="331"/>
    </location>
</feature>
<feature type="compositionally biased region" description="Basic and acidic residues" evidence="1">
    <location>
        <begin position="177"/>
        <end position="189"/>
    </location>
</feature>
<evidence type="ECO:0000256" key="1">
    <source>
        <dbReference type="SAM" id="MobiDB-lite"/>
    </source>
</evidence>
<dbReference type="SUPFAM" id="SSF57756">
    <property type="entry name" value="Retrovirus zinc finger-like domains"/>
    <property type="match status" value="1"/>
</dbReference>
<sequence length="1368" mass="155560">MGILNEHQLKFNSIKDAKQLLEAVEKRFGRNAATKKTQRNLLKQRFENFSAPSLEMLDQTFDWLQKLVSQLEILVNAAFFTNFDNLSDDVICAFLASQPNSRQLAHEDLEQIYPDDMKEMDLIWQMAMLTIRAKRFLKKTGKKLTVNGNETLGFDMSKVECYNYHKKGHFARECRAPRNQDNKHKESTKRSVPVKTPASRALVSCDGLDGYDWRNFMPPKSDLSYTSLDELANKTVSDDEEENMTQPKIVKKTVRPSIVKKEFVKPRQQEKTARKTVKKVEHNRQNTHRPRGNQRNWNNTKSQKLGSNFKMYKKACYECGSFDHLQVDCYYHQKQFKNQRMVKPIWNNAQRGNPQMDLHDQRVIDSGCSRHMIENMSYITDYEEIDGGYVAFGGNPKGWKITRKEAVNIAWYVQNRVLVVKPHNRTPYKLFYGRPSTLSFMRQFGCLVTTLNTKDHLGKVNGKVDEGFFVGYSLNSKAFRVFNSRTRIVEENLHIRFSENTHNVVGSGPDWLFDIDALTRTMNYEPIIAGTQSNGFAGTKVSDNAGQARKEAEPVKDYILLPLWTDPRKENECNDQDKEDNVNSTNNVNTVSLTVNAAGPNEVNELPFEPNMPALEDVSILNFSNDDEDDDIVADKNNMDTTIQVSLIPTTKIHKDYPLDQVIRDLHSATQTRQMSKNLEEHGFVLNGFSRTKKDERKIVIRYKARLVAQGHTQEEMSDNNEVFTPVARIEAIRLFFAYILCKDFAVYQMDVKSVFLYGKIKEEVYVCQPLGFEDPNFPNRVYKVDKALYGLHQAPKVGYETLSTYLLDNGFQRGKIDKTLFIKRHKEVKNASKPMKTQKPLLKDEDGEEVDVHMYRSMIGSLMYLTSSRPKIMFVVCACARYQVNPKDSHLHAVKRNLAYTDSDYARAILNRKSTTGGCQILGCRLISWQCKKHTVVANSTTKSTAMAKTINGEAQIHAWVDGKEITITESSVRRDLLLADEEDSTLPTDPQHTPTILQSSSSQPQNTQVPQPSGFTENIADEVVHKEWSDRLVRAATTASSLEAVQDNGGSPRCQDTIEDTIAQTRFEIVSKLSNDSLLAKGNTLQSDEDIMKLNELMELCTNLQLRVLELEKTKTTQANEIDSLKRRARVDSSKDEQSLGEDASKQERKINDIEADEDITLVNDQDDAKMFDVNNLHGEEVFVEKKVTDKEANDKVQKVAEDTNTAKVIVDAAQVSVAGEVNAASIATTVSAAAIITIEEITLARALVEIKTTKPKAKEIVLQEPIESPTTTTTIPKQKSLDKGKGIMVEEPVKHKKKDQIRLDEGAALKLQAELQAEFDEEQRLARERAEKELEANIAFIETWDDVQAKIDDDHQLAERLQAEE</sequence>
<gene>
    <name evidence="3" type="ORF">Tci_029599</name>
</gene>
<dbReference type="PANTHER" id="PTHR11439">
    <property type="entry name" value="GAG-POL-RELATED RETROTRANSPOSON"/>
    <property type="match status" value="1"/>
</dbReference>
<organism evidence="3">
    <name type="scientific">Tanacetum cinerariifolium</name>
    <name type="common">Dalmatian daisy</name>
    <name type="synonym">Chrysanthemum cinerariifolium</name>
    <dbReference type="NCBI Taxonomy" id="118510"/>
    <lineage>
        <taxon>Eukaryota</taxon>
        <taxon>Viridiplantae</taxon>
        <taxon>Streptophyta</taxon>
        <taxon>Embryophyta</taxon>
        <taxon>Tracheophyta</taxon>
        <taxon>Spermatophyta</taxon>
        <taxon>Magnoliopsida</taxon>
        <taxon>eudicotyledons</taxon>
        <taxon>Gunneridae</taxon>
        <taxon>Pentapetalae</taxon>
        <taxon>asterids</taxon>
        <taxon>campanulids</taxon>
        <taxon>Asterales</taxon>
        <taxon>Asteraceae</taxon>
        <taxon>Asteroideae</taxon>
        <taxon>Anthemideae</taxon>
        <taxon>Anthemidinae</taxon>
        <taxon>Tanacetum</taxon>
    </lineage>
</organism>
<dbReference type="InterPro" id="IPR013103">
    <property type="entry name" value="RVT_2"/>
</dbReference>
<name>A0A6L2L709_TANCI</name>
<feature type="region of interest" description="Disordered" evidence="1">
    <location>
        <begin position="177"/>
        <end position="197"/>
    </location>
</feature>
<feature type="domain" description="CCHC-type" evidence="2">
    <location>
        <begin position="160"/>
        <end position="176"/>
    </location>
</feature>
<feature type="compositionally biased region" description="Basic and acidic residues" evidence="1">
    <location>
        <begin position="265"/>
        <end position="284"/>
    </location>
</feature>
<feature type="region of interest" description="Disordered" evidence="1">
    <location>
        <begin position="1126"/>
        <end position="1151"/>
    </location>
</feature>
<dbReference type="GO" id="GO:0003676">
    <property type="term" value="F:nucleic acid binding"/>
    <property type="evidence" value="ECO:0007669"/>
    <property type="project" value="InterPro"/>
</dbReference>